<dbReference type="PROSITE" id="PS50011">
    <property type="entry name" value="PROTEIN_KINASE_DOM"/>
    <property type="match status" value="1"/>
</dbReference>
<dbReference type="GO" id="GO:0005524">
    <property type="term" value="F:ATP binding"/>
    <property type="evidence" value="ECO:0007669"/>
    <property type="project" value="InterPro"/>
</dbReference>
<dbReference type="EMBL" id="CP022684">
    <property type="protein sequence ID" value="AUM10987.1"/>
    <property type="molecule type" value="Genomic_DNA"/>
</dbReference>
<dbReference type="InterPro" id="IPR051130">
    <property type="entry name" value="Mito_struct-func_regulator"/>
</dbReference>
<dbReference type="KEGG" id="kak:Kalk_00365"/>
<proteinExistence type="predicted"/>
<dbReference type="CDD" id="cd05121">
    <property type="entry name" value="ABC1_ADCK3-like"/>
    <property type="match status" value="1"/>
</dbReference>
<dbReference type="RefSeq" id="WP_101892333.1">
    <property type="nucleotide sequence ID" value="NZ_CP022684.1"/>
</dbReference>
<dbReference type="GO" id="GO:0004672">
    <property type="term" value="F:protein kinase activity"/>
    <property type="evidence" value="ECO:0007669"/>
    <property type="project" value="InterPro"/>
</dbReference>
<dbReference type="Gene3D" id="1.10.510.10">
    <property type="entry name" value="Transferase(Phosphotransferase) domain 1"/>
    <property type="match status" value="1"/>
</dbReference>
<dbReference type="PANTHER" id="PTHR43173:SF19">
    <property type="entry name" value="AARF DOMAIN-CONTAINING PROTEIN KINASE 1"/>
    <property type="match status" value="1"/>
</dbReference>
<protein>
    <recommendedName>
        <fullName evidence="1">Protein kinase domain-containing protein</fullName>
    </recommendedName>
</protein>
<dbReference type="Proteomes" id="UP000235116">
    <property type="component" value="Chromosome"/>
</dbReference>
<dbReference type="InterPro" id="IPR004147">
    <property type="entry name" value="ABC1_dom"/>
</dbReference>
<evidence type="ECO:0000313" key="2">
    <source>
        <dbReference type="EMBL" id="AUM10987.1"/>
    </source>
</evidence>
<accession>A0A2K9LFI5</accession>
<dbReference type="InterPro" id="IPR000719">
    <property type="entry name" value="Prot_kinase_dom"/>
</dbReference>
<evidence type="ECO:0000259" key="1">
    <source>
        <dbReference type="PROSITE" id="PS50011"/>
    </source>
</evidence>
<dbReference type="Pfam" id="PF03109">
    <property type="entry name" value="ABC1"/>
    <property type="match status" value="1"/>
</dbReference>
<evidence type="ECO:0000313" key="3">
    <source>
        <dbReference type="Proteomes" id="UP000235116"/>
    </source>
</evidence>
<dbReference type="SUPFAM" id="SSF56112">
    <property type="entry name" value="Protein kinase-like (PK-like)"/>
    <property type="match status" value="1"/>
</dbReference>
<sequence>MDMSALDVIKSNLNVARTLIIDGRDRYIGVTRAALNIEQIYRKYRSRVKVLSPNEAETLLRQAHREAAETICQLCLENGAIWVKFAQFLSCRPDLLPQEFIIALQRLQNDATPAGFEEIHPIILMNWGPEWDKQFISFDALPVATASVAQVHKATLQNGKDVAIKFQLPMAKTLFEQDSLVFTALAKGLAPLVREFDIKQVIKQLINMTLEELDFRREANNLKTIRALKHLPGIIMPELYEEFCSEKIMVTSWVDGVRLSDYLETNPDRAKPVLQRLLASYIHQITQLGIYHADPHPGNFLITKDEQIAILDYGAIARLSKNQKLCYTNLLMGLMGFSTVKLGDLFAQAGFECARPETLEEISEYIVGDNLEQWSIADRLSDSMDKLRKNKVVMPDSFVAMARVIITIGGFMTHYDVDFDFDPSSIAA</sequence>
<dbReference type="InterPro" id="IPR011009">
    <property type="entry name" value="Kinase-like_dom_sf"/>
</dbReference>
<dbReference type="PANTHER" id="PTHR43173">
    <property type="entry name" value="ABC1 FAMILY PROTEIN"/>
    <property type="match status" value="1"/>
</dbReference>
<feature type="domain" description="Protein kinase" evidence="1">
    <location>
        <begin position="137"/>
        <end position="428"/>
    </location>
</feature>
<keyword evidence="3" id="KW-1185">Reference proteome</keyword>
<organism evidence="2 3">
    <name type="scientific">Ketobacter alkanivorans</name>
    <dbReference type="NCBI Taxonomy" id="1917421"/>
    <lineage>
        <taxon>Bacteria</taxon>
        <taxon>Pseudomonadati</taxon>
        <taxon>Pseudomonadota</taxon>
        <taxon>Gammaproteobacteria</taxon>
        <taxon>Pseudomonadales</taxon>
        <taxon>Ketobacteraceae</taxon>
        <taxon>Ketobacter</taxon>
    </lineage>
</organism>
<dbReference type="OrthoDB" id="9795390at2"/>
<name>A0A2K9LFI5_9GAMM</name>
<dbReference type="AlphaFoldDB" id="A0A2K9LFI5"/>
<reference evidence="3" key="1">
    <citation type="submission" date="2017-08" db="EMBL/GenBank/DDBJ databases">
        <title>Direct submision.</title>
        <authorList>
            <person name="Kim S.-J."/>
            <person name="Rhee S.-K."/>
        </authorList>
    </citation>
    <scope>NUCLEOTIDE SEQUENCE [LARGE SCALE GENOMIC DNA]</scope>
    <source>
        <strain evidence="3">GI5</strain>
    </source>
</reference>
<gene>
    <name evidence="2" type="ORF">Kalk_00365</name>
</gene>